<evidence type="ECO:0000313" key="3">
    <source>
        <dbReference type="Proteomes" id="UP000694845"/>
    </source>
</evidence>
<dbReference type="RefSeq" id="XP_022092033.1">
    <property type="nucleotide sequence ID" value="XM_022236341.1"/>
</dbReference>
<reference evidence="4" key="1">
    <citation type="submission" date="2025-08" db="UniProtKB">
        <authorList>
            <consortium name="RefSeq"/>
        </authorList>
    </citation>
    <scope>IDENTIFICATION</scope>
</reference>
<dbReference type="GeneID" id="110980050"/>
<feature type="signal peptide" evidence="2">
    <location>
        <begin position="1"/>
        <end position="37"/>
    </location>
</feature>
<keyword evidence="2" id="KW-0732">Signal</keyword>
<evidence type="ECO:0000256" key="1">
    <source>
        <dbReference type="SAM" id="MobiDB-lite"/>
    </source>
</evidence>
<organism evidence="3 4">
    <name type="scientific">Acanthaster planci</name>
    <name type="common">Crown-of-thorns starfish</name>
    <dbReference type="NCBI Taxonomy" id="133434"/>
    <lineage>
        <taxon>Eukaryota</taxon>
        <taxon>Metazoa</taxon>
        <taxon>Echinodermata</taxon>
        <taxon>Eleutherozoa</taxon>
        <taxon>Asterozoa</taxon>
        <taxon>Asteroidea</taxon>
        <taxon>Valvatacea</taxon>
        <taxon>Valvatida</taxon>
        <taxon>Acanthasteridae</taxon>
        <taxon>Acanthaster</taxon>
    </lineage>
</organism>
<dbReference type="OrthoDB" id="10567404at2759"/>
<feature type="compositionally biased region" description="Polar residues" evidence="1">
    <location>
        <begin position="112"/>
        <end position="127"/>
    </location>
</feature>
<evidence type="ECO:0000313" key="4">
    <source>
        <dbReference type="RefSeq" id="XP_022092033.1"/>
    </source>
</evidence>
<gene>
    <name evidence="4" type="primary">LOC110980050</name>
</gene>
<dbReference type="Proteomes" id="UP000694845">
    <property type="component" value="Unplaced"/>
</dbReference>
<protein>
    <submittedName>
        <fullName evidence="4">Uncharacterized protein LOC110980050 isoform X1</fullName>
    </submittedName>
</protein>
<evidence type="ECO:0000256" key="2">
    <source>
        <dbReference type="SAM" id="SignalP"/>
    </source>
</evidence>
<feature type="region of interest" description="Disordered" evidence="1">
    <location>
        <begin position="100"/>
        <end position="127"/>
    </location>
</feature>
<name>A0A8B7YFM4_ACAPL</name>
<dbReference type="AlphaFoldDB" id="A0A8B7YFM4"/>
<dbReference type="KEGG" id="aplc:110980050"/>
<keyword evidence="3" id="KW-1185">Reference proteome</keyword>
<feature type="chain" id="PRO_5034020449" evidence="2">
    <location>
        <begin position="38"/>
        <end position="157"/>
    </location>
</feature>
<accession>A0A8B7YFM4</accession>
<proteinExistence type="predicted"/>
<sequence length="157" mass="17281">MIDLNPCLASSSTWRIMDVRLFLGAILLLTPLDMCHGNRDNQILKQARFEDPKSRTVFHREVAADTYADHDDRLRVRRDTADTGQPAGVGFPLNDGLPPPGGQFPPFAPNGDPSTMAPSVDVTPSQTSADNASPLFCASYVKILICFISWYFLQKAV</sequence>